<proteinExistence type="predicted"/>
<dbReference type="Pfam" id="PF05685">
    <property type="entry name" value="Uma2"/>
    <property type="match status" value="1"/>
</dbReference>
<dbReference type="SUPFAM" id="SSF52980">
    <property type="entry name" value="Restriction endonuclease-like"/>
    <property type="match status" value="1"/>
</dbReference>
<dbReference type="PANTHER" id="PTHR34107:SF4">
    <property type="entry name" value="SLL1222 PROTEIN"/>
    <property type="match status" value="1"/>
</dbReference>
<keyword evidence="3" id="KW-1185">Reference proteome</keyword>
<reference evidence="2 3" key="1">
    <citation type="submission" date="2023-01" db="EMBL/GenBank/DDBJ databases">
        <title>Bacillus changyiensis sp. nov., isolated from a coastal deposit.</title>
        <authorList>
            <person name="Xiao G."/>
            <person name="Lai Q."/>
            <person name="Hu Z."/>
            <person name="Shao Z."/>
        </authorList>
    </citation>
    <scope>NUCLEOTIDE SEQUENCE [LARGE SCALE GENOMIC DNA]</scope>
    <source>
        <strain evidence="2 3">CLL-7-23</strain>
    </source>
</reference>
<name>A0ABT4X2E3_9BACI</name>
<dbReference type="Gene3D" id="3.90.1570.10">
    <property type="entry name" value="tt1808, chain A"/>
    <property type="match status" value="1"/>
</dbReference>
<sequence>MSGAPDLVIEIISPATAKIDRLDKRLTYQRSGVKEYWIVDPANQSVEVYLLENGILELNNVYSREDSVLVHILKGLTIHLKKHLS</sequence>
<comment type="caution">
    <text evidence="2">The sequence shown here is derived from an EMBL/GenBank/DDBJ whole genome shotgun (WGS) entry which is preliminary data.</text>
</comment>
<protein>
    <submittedName>
        <fullName evidence="2">Uma2 family endonuclease</fullName>
    </submittedName>
</protein>
<evidence type="ECO:0000313" key="2">
    <source>
        <dbReference type="EMBL" id="MDA7026445.1"/>
    </source>
</evidence>
<dbReference type="InterPro" id="IPR011335">
    <property type="entry name" value="Restrct_endonuc-II-like"/>
</dbReference>
<organism evidence="2 3">
    <name type="scientific">Bacillus changyiensis</name>
    <dbReference type="NCBI Taxonomy" id="3004103"/>
    <lineage>
        <taxon>Bacteria</taxon>
        <taxon>Bacillati</taxon>
        <taxon>Bacillota</taxon>
        <taxon>Bacilli</taxon>
        <taxon>Bacillales</taxon>
        <taxon>Bacillaceae</taxon>
        <taxon>Bacillus</taxon>
    </lineage>
</organism>
<dbReference type="RefSeq" id="WP_271340305.1">
    <property type="nucleotide sequence ID" value="NZ_JAQKAB010000004.1"/>
</dbReference>
<dbReference type="EMBL" id="JAQKAB010000004">
    <property type="protein sequence ID" value="MDA7026445.1"/>
    <property type="molecule type" value="Genomic_DNA"/>
</dbReference>
<keyword evidence="2" id="KW-0255">Endonuclease</keyword>
<feature type="domain" description="Putative restriction endonuclease" evidence="1">
    <location>
        <begin position="3"/>
        <end position="79"/>
    </location>
</feature>
<dbReference type="GO" id="GO:0004519">
    <property type="term" value="F:endonuclease activity"/>
    <property type="evidence" value="ECO:0007669"/>
    <property type="project" value="UniProtKB-KW"/>
</dbReference>
<gene>
    <name evidence="2" type="ORF">PJ311_07420</name>
</gene>
<dbReference type="PANTHER" id="PTHR34107">
    <property type="entry name" value="SLL0198 PROTEIN-RELATED"/>
    <property type="match status" value="1"/>
</dbReference>
<dbReference type="CDD" id="cd06260">
    <property type="entry name" value="DUF820-like"/>
    <property type="match status" value="1"/>
</dbReference>
<keyword evidence="2" id="KW-0378">Hydrolase</keyword>
<dbReference type="InterPro" id="IPR012296">
    <property type="entry name" value="Nuclease_put_TT1808"/>
</dbReference>
<evidence type="ECO:0000313" key="3">
    <source>
        <dbReference type="Proteomes" id="UP001211894"/>
    </source>
</evidence>
<keyword evidence="2" id="KW-0540">Nuclease</keyword>
<evidence type="ECO:0000259" key="1">
    <source>
        <dbReference type="Pfam" id="PF05685"/>
    </source>
</evidence>
<dbReference type="InterPro" id="IPR008538">
    <property type="entry name" value="Uma2"/>
</dbReference>
<accession>A0ABT4X2E3</accession>
<dbReference type="Proteomes" id="UP001211894">
    <property type="component" value="Unassembled WGS sequence"/>
</dbReference>